<dbReference type="InterPro" id="IPR035914">
    <property type="entry name" value="Sperma_CUB_dom_sf"/>
</dbReference>
<feature type="transmembrane region" description="Helical" evidence="13">
    <location>
        <begin position="1447"/>
        <end position="1474"/>
    </location>
</feature>
<feature type="domain" description="FZ" evidence="16">
    <location>
        <begin position="564"/>
        <end position="690"/>
    </location>
</feature>
<dbReference type="InterPro" id="IPR035976">
    <property type="entry name" value="Sushi/SCR/CCP_sf"/>
</dbReference>
<evidence type="ECO:0000256" key="13">
    <source>
        <dbReference type="SAM" id="Phobius"/>
    </source>
</evidence>
<dbReference type="SUPFAM" id="SSF57535">
    <property type="entry name" value="Complement control module/SCR domain"/>
    <property type="match status" value="1"/>
</dbReference>
<feature type="disulfide bond" evidence="11">
    <location>
        <begin position="913"/>
        <end position="928"/>
    </location>
</feature>
<feature type="signal peptide" evidence="14">
    <location>
        <begin position="1"/>
        <end position="24"/>
    </location>
</feature>
<dbReference type="Gene3D" id="2.70.170.10">
    <property type="entry name" value="Neurotransmitter-gated ion-channel ligand-binding domain"/>
    <property type="match status" value="1"/>
</dbReference>
<dbReference type="CDD" id="cd00041">
    <property type="entry name" value="CUB"/>
    <property type="match status" value="3"/>
</dbReference>
<evidence type="ECO:0000256" key="12">
    <source>
        <dbReference type="PROSITE-ProRule" id="PRU00302"/>
    </source>
</evidence>
<keyword evidence="7" id="KW-0067">ATP-binding</keyword>
<evidence type="ECO:0000256" key="1">
    <source>
        <dbReference type="ARBA" id="ARBA00004141"/>
    </source>
</evidence>
<feature type="domain" description="CUB" evidence="15">
    <location>
        <begin position="397"/>
        <end position="517"/>
    </location>
</feature>
<dbReference type="CDD" id="cd18989">
    <property type="entry name" value="LGIC_ECD_cation"/>
    <property type="match status" value="1"/>
</dbReference>
<dbReference type="InterPro" id="IPR002172">
    <property type="entry name" value="LDrepeatLR_classA_rpt"/>
</dbReference>
<dbReference type="SUPFAM" id="SSF63712">
    <property type="entry name" value="Nicotinic receptor ligand binding domain-like"/>
    <property type="match status" value="1"/>
</dbReference>
<dbReference type="Gene3D" id="1.20.58.390">
    <property type="entry name" value="Neurotransmitter-gated ion-channel transmembrane domain"/>
    <property type="match status" value="1"/>
</dbReference>
<dbReference type="Proteomes" id="UP000838412">
    <property type="component" value="Chromosome 12"/>
</dbReference>
<evidence type="ECO:0000256" key="7">
    <source>
        <dbReference type="ARBA" id="ARBA00022840"/>
    </source>
</evidence>
<keyword evidence="4" id="KW-0597">Phosphoprotein</keyword>
<evidence type="ECO:0000256" key="9">
    <source>
        <dbReference type="ARBA" id="ARBA00023157"/>
    </source>
</evidence>
<dbReference type="CDD" id="cd07066">
    <property type="entry name" value="CRD_FZ"/>
    <property type="match status" value="3"/>
</dbReference>
<accession>A0A8J9YUV8</accession>
<dbReference type="PRINTS" id="PR00018">
    <property type="entry name" value="KRINGLE"/>
</dbReference>
<feature type="domain" description="Sushi" evidence="18">
    <location>
        <begin position="1123"/>
        <end position="1182"/>
    </location>
</feature>
<reference evidence="19" key="1">
    <citation type="submission" date="2022-01" db="EMBL/GenBank/DDBJ databases">
        <authorList>
            <person name="Braso-Vives M."/>
        </authorList>
    </citation>
    <scope>NUCLEOTIDE SEQUENCE</scope>
</reference>
<dbReference type="InterPro" id="IPR036055">
    <property type="entry name" value="LDL_receptor-like_sf"/>
</dbReference>
<dbReference type="GO" id="GO:0005230">
    <property type="term" value="F:extracellular ligand-gated monoatomic ion channel activity"/>
    <property type="evidence" value="ECO:0007669"/>
    <property type="project" value="InterPro"/>
</dbReference>
<evidence type="ECO:0000259" key="18">
    <source>
        <dbReference type="PROSITE" id="PS50923"/>
    </source>
</evidence>
<keyword evidence="6" id="KW-0547">Nucleotide-binding</keyword>
<evidence type="ECO:0000256" key="3">
    <source>
        <dbReference type="ARBA" id="ARBA00004479"/>
    </source>
</evidence>
<dbReference type="Gene3D" id="4.10.400.10">
    <property type="entry name" value="Low-density Lipoprotein Receptor"/>
    <property type="match status" value="3"/>
</dbReference>
<feature type="transmembrane region" description="Helical" evidence="13">
    <location>
        <begin position="1396"/>
        <end position="1414"/>
    </location>
</feature>
<comment type="caution">
    <text evidence="10">Lacks conserved residue(s) required for the propagation of feature annotation.</text>
</comment>
<feature type="domain" description="FZ" evidence="16">
    <location>
        <begin position="925"/>
        <end position="1041"/>
    </location>
</feature>
<feature type="chain" id="PRO_5035418627" evidence="14">
    <location>
        <begin position="25"/>
        <end position="1617"/>
    </location>
</feature>
<evidence type="ECO:0000256" key="14">
    <source>
        <dbReference type="SAM" id="SignalP"/>
    </source>
</evidence>
<dbReference type="InterPro" id="IPR038050">
    <property type="entry name" value="Neuro_actylchol_rec"/>
</dbReference>
<feature type="domain" description="Kringle" evidence="17">
    <location>
        <begin position="313"/>
        <end position="388"/>
    </location>
</feature>
<feature type="domain" description="Kringle" evidence="17">
    <location>
        <begin position="1046"/>
        <end position="1118"/>
    </location>
</feature>
<keyword evidence="14" id="KW-0732">Signal</keyword>
<dbReference type="PROSITE" id="PS01180">
    <property type="entry name" value="CUB"/>
    <property type="match status" value="3"/>
</dbReference>
<dbReference type="CDD" id="cd00033">
    <property type="entry name" value="CCP"/>
    <property type="match status" value="1"/>
</dbReference>
<evidence type="ECO:0000259" key="17">
    <source>
        <dbReference type="PROSITE" id="PS50070"/>
    </source>
</evidence>
<feature type="transmembrane region" description="Helical" evidence="13">
    <location>
        <begin position="1595"/>
        <end position="1616"/>
    </location>
</feature>
<feature type="disulfide bond" evidence="12">
    <location>
        <begin position="1153"/>
        <end position="1180"/>
    </location>
</feature>
<keyword evidence="20" id="KW-1185">Reference proteome</keyword>
<dbReference type="Gene3D" id="2.60.120.290">
    <property type="entry name" value="Spermadhesin, CUB domain"/>
    <property type="match status" value="3"/>
</dbReference>
<protein>
    <submittedName>
        <fullName evidence="19">CHRNA10 protein</fullName>
    </submittedName>
</protein>
<name>A0A8J9YUV8_BRALA</name>
<dbReference type="GO" id="GO:0005524">
    <property type="term" value="F:ATP binding"/>
    <property type="evidence" value="ECO:0007669"/>
    <property type="project" value="UniProtKB-KW"/>
</dbReference>
<dbReference type="FunFam" id="2.60.120.290:FF:000005">
    <property type="entry name" value="Procollagen C-endopeptidase enhancer 1"/>
    <property type="match status" value="2"/>
</dbReference>
<feature type="disulfide bond" evidence="11">
    <location>
        <begin position="182"/>
        <end position="197"/>
    </location>
</feature>
<dbReference type="InterPro" id="IPR018056">
    <property type="entry name" value="Kringle_CS"/>
</dbReference>
<dbReference type="InterPro" id="IPR023415">
    <property type="entry name" value="LDLR_class-A_CS"/>
</dbReference>
<dbReference type="CDD" id="cd19051">
    <property type="entry name" value="LGIC_TM_cation"/>
    <property type="match status" value="1"/>
</dbReference>
<dbReference type="PROSITE" id="PS50068">
    <property type="entry name" value="LDLRA_2"/>
    <property type="match status" value="3"/>
</dbReference>
<evidence type="ECO:0000256" key="11">
    <source>
        <dbReference type="PROSITE-ProRule" id="PRU00124"/>
    </source>
</evidence>
<dbReference type="SUPFAM" id="SSF57424">
    <property type="entry name" value="LDL receptor-like module"/>
    <property type="match status" value="3"/>
</dbReference>
<feature type="domain" description="CUB" evidence="15">
    <location>
        <begin position="29"/>
        <end position="147"/>
    </location>
</feature>
<dbReference type="PROSITE" id="PS00021">
    <property type="entry name" value="KRINGLE_1"/>
    <property type="match status" value="3"/>
</dbReference>
<dbReference type="InterPro" id="IPR038178">
    <property type="entry name" value="Kringle_sf"/>
</dbReference>
<keyword evidence="5 10" id="KW-0420">Kringle</keyword>
<dbReference type="OrthoDB" id="9971251at2759"/>
<dbReference type="Pfam" id="PF02931">
    <property type="entry name" value="Neur_chan_LBD"/>
    <property type="match status" value="1"/>
</dbReference>
<keyword evidence="12" id="KW-0768">Sushi</keyword>
<dbReference type="InterPro" id="IPR006029">
    <property type="entry name" value="Neurotrans-gated_channel_TM"/>
</dbReference>
<feature type="transmembrane region" description="Helical" evidence="13">
    <location>
        <begin position="1421"/>
        <end position="1441"/>
    </location>
</feature>
<dbReference type="SMART" id="SM00130">
    <property type="entry name" value="KR"/>
    <property type="match status" value="3"/>
</dbReference>
<dbReference type="Gene3D" id="2.10.70.10">
    <property type="entry name" value="Complement Module, domain 1"/>
    <property type="match status" value="1"/>
</dbReference>
<evidence type="ECO:0000256" key="4">
    <source>
        <dbReference type="ARBA" id="ARBA00022553"/>
    </source>
</evidence>
<keyword evidence="13" id="KW-0472">Membrane</keyword>
<dbReference type="Pfam" id="PF00431">
    <property type="entry name" value="CUB"/>
    <property type="match status" value="3"/>
</dbReference>
<dbReference type="PANTHER" id="PTHR46335">
    <property type="entry name" value="CUBILIN"/>
    <property type="match status" value="1"/>
</dbReference>
<evidence type="ECO:0000256" key="2">
    <source>
        <dbReference type="ARBA" id="ARBA00004401"/>
    </source>
</evidence>
<dbReference type="Pfam" id="PF00057">
    <property type="entry name" value="Ldl_recept_a"/>
    <property type="match status" value="2"/>
</dbReference>
<dbReference type="InterPro" id="IPR006202">
    <property type="entry name" value="Neur_chan_lig-bd"/>
</dbReference>
<dbReference type="InterPro" id="IPR036790">
    <property type="entry name" value="Frizzled_dom_sf"/>
</dbReference>
<evidence type="ECO:0000256" key="5">
    <source>
        <dbReference type="ARBA" id="ARBA00022572"/>
    </source>
</evidence>
<keyword evidence="13" id="KW-1133">Transmembrane helix</keyword>
<dbReference type="InterPro" id="IPR000001">
    <property type="entry name" value="Kringle"/>
</dbReference>
<dbReference type="PROSITE" id="PS50070">
    <property type="entry name" value="KRINGLE_2"/>
    <property type="match status" value="3"/>
</dbReference>
<dbReference type="SUPFAM" id="SSF63501">
    <property type="entry name" value="Frizzled cysteine-rich domain"/>
    <property type="match status" value="3"/>
</dbReference>
<dbReference type="InterPro" id="IPR000859">
    <property type="entry name" value="CUB_dom"/>
</dbReference>
<keyword evidence="9 12" id="KW-1015">Disulfide bond</keyword>
<feature type="domain" description="CUB" evidence="15">
    <location>
        <begin position="774"/>
        <end position="886"/>
    </location>
</feature>
<dbReference type="InterPro" id="IPR000436">
    <property type="entry name" value="Sushi_SCR_CCP_dom"/>
</dbReference>
<feature type="domain" description="Kringle" evidence="17">
    <location>
        <begin position="686"/>
        <end position="763"/>
    </location>
</feature>
<dbReference type="SUPFAM" id="SSF57440">
    <property type="entry name" value="Kringle-like"/>
    <property type="match status" value="3"/>
</dbReference>
<dbReference type="InterPro" id="IPR036719">
    <property type="entry name" value="Neuro-gated_channel_TM_sf"/>
</dbReference>
<dbReference type="PROSITE" id="PS50038">
    <property type="entry name" value="FZ"/>
    <property type="match status" value="3"/>
</dbReference>
<feature type="domain" description="FZ" evidence="16">
    <location>
        <begin position="194"/>
        <end position="317"/>
    </location>
</feature>
<gene>
    <name evidence="19" type="primary">CHRNA10</name>
    <name evidence="19" type="ORF">BLAG_LOCUS5473</name>
</gene>
<dbReference type="SUPFAM" id="SSF90112">
    <property type="entry name" value="Neurotransmitter-gated ion-channel transmembrane pore"/>
    <property type="match status" value="1"/>
</dbReference>
<dbReference type="CDD" id="cd00112">
    <property type="entry name" value="LDLa"/>
    <property type="match status" value="3"/>
</dbReference>
<dbReference type="Gene3D" id="2.40.20.10">
    <property type="entry name" value="Plasminogen Kringle 4"/>
    <property type="match status" value="3"/>
</dbReference>
<dbReference type="GO" id="GO:0005886">
    <property type="term" value="C:plasma membrane"/>
    <property type="evidence" value="ECO:0007669"/>
    <property type="project" value="UniProtKB-SubCell"/>
</dbReference>
<proteinExistence type="predicted"/>
<dbReference type="InterPro" id="IPR036734">
    <property type="entry name" value="Neur_chan_lig-bd_sf"/>
</dbReference>
<evidence type="ECO:0000256" key="10">
    <source>
        <dbReference type="PROSITE-ProRule" id="PRU00121"/>
    </source>
</evidence>
<keyword evidence="13" id="KW-0812">Transmembrane</keyword>
<dbReference type="Pfam" id="PF00084">
    <property type="entry name" value="Sushi"/>
    <property type="match status" value="1"/>
</dbReference>
<dbReference type="Gene3D" id="1.10.2000.10">
    <property type="entry name" value="Frizzled cysteine-rich domain"/>
    <property type="match status" value="3"/>
</dbReference>
<dbReference type="Pfam" id="PF00051">
    <property type="entry name" value="Kringle"/>
    <property type="match status" value="3"/>
</dbReference>
<feature type="disulfide bond" evidence="11">
    <location>
        <begin position="552"/>
        <end position="567"/>
    </location>
</feature>
<evidence type="ECO:0000256" key="8">
    <source>
        <dbReference type="ARBA" id="ARBA00022968"/>
    </source>
</evidence>
<dbReference type="SMART" id="SM00192">
    <property type="entry name" value="LDLa"/>
    <property type="match status" value="3"/>
</dbReference>
<dbReference type="SMART" id="SM00042">
    <property type="entry name" value="CUB"/>
    <property type="match status" value="3"/>
</dbReference>
<comment type="subcellular location">
    <subcellularLocation>
        <location evidence="2">Cell membrane</location>
        <topology evidence="2">Single-pass type II membrane protein</topology>
    </subcellularLocation>
    <subcellularLocation>
        <location evidence="1">Membrane</location>
        <topology evidence="1">Multi-pass membrane protein</topology>
    </subcellularLocation>
    <subcellularLocation>
        <location evidence="3">Membrane</location>
        <topology evidence="3">Single-pass type I membrane protein</topology>
    </subcellularLocation>
</comment>
<dbReference type="PANTHER" id="PTHR46335:SF1">
    <property type="entry name" value="CUBILIN"/>
    <property type="match status" value="1"/>
</dbReference>
<dbReference type="PROSITE" id="PS50923">
    <property type="entry name" value="SUSHI"/>
    <property type="match status" value="1"/>
</dbReference>
<dbReference type="Pfam" id="PF02932">
    <property type="entry name" value="Neur_chan_memb"/>
    <property type="match status" value="1"/>
</dbReference>
<dbReference type="SMART" id="SM00063">
    <property type="entry name" value="FRI"/>
    <property type="match status" value="1"/>
</dbReference>
<evidence type="ECO:0000259" key="16">
    <source>
        <dbReference type="PROSITE" id="PS50038"/>
    </source>
</evidence>
<dbReference type="InterPro" id="IPR020067">
    <property type="entry name" value="Frizzled_dom"/>
</dbReference>
<evidence type="ECO:0000259" key="15">
    <source>
        <dbReference type="PROSITE" id="PS01180"/>
    </source>
</evidence>
<dbReference type="EMBL" id="OV696697">
    <property type="protein sequence ID" value="CAH1242139.1"/>
    <property type="molecule type" value="Genomic_DNA"/>
</dbReference>
<dbReference type="InterPro" id="IPR013806">
    <property type="entry name" value="Kringle-like"/>
</dbReference>
<evidence type="ECO:0000313" key="20">
    <source>
        <dbReference type="Proteomes" id="UP000838412"/>
    </source>
</evidence>
<dbReference type="SUPFAM" id="SSF49854">
    <property type="entry name" value="Spermadhesin, CUB domain"/>
    <property type="match status" value="3"/>
</dbReference>
<dbReference type="SMART" id="SM00032">
    <property type="entry name" value="CCP"/>
    <property type="match status" value="1"/>
</dbReference>
<dbReference type="PROSITE" id="PS01209">
    <property type="entry name" value="LDLRA_1"/>
    <property type="match status" value="1"/>
</dbReference>
<keyword evidence="8" id="KW-0735">Signal-anchor</keyword>
<dbReference type="CDD" id="cd00108">
    <property type="entry name" value="KR"/>
    <property type="match status" value="2"/>
</dbReference>
<sequence>MWRIIPHFLLGFLGLSLYLTRIDASEESCGSIISGEAGSFSSPNFPNKYNNDLFCEWTLVVNRSKSIVVTFEWFDVEAHPQCDYDFVQLSEGNSKYNRQLGTFCGSTPADPNYPNKRITSVLNIVTVQFRSDAWLTSTGFKATFFAIGKVDPCSRGEFRLWQPRQRFLCEDKSKCLPFVKRCDGQEDCFDGSDEELCECRVIPEDLGFCKGRIPYSQMSVPNLVGHKNSSEIVTSRAFTATLDLLKNQDGCSHPDVIAFHCALLAPKCSGNRTIPMCYSWWREVMWDCWLVSDFYYVNPLPSTDCYYPHQDQDCFNGWGENYRGSRNRTVTGGTCMDWEDVGIYDATNVAKWNLDGNYCRNPYRSRKGPWCYVMKKKPRKQSCDVPACGSTSGTSSCGSTLTGDEGTFSTPNYPDSYDSNLWCNWTIIVNASMSITLTFDVFDVEFHQNCDYDYVQLYEGSPENNRILGGGKFCGSTSARSTYPKDPIVSKLNMVTVVFHTDTWITSSGFNATFVATYKGDPCLEGGFSLWKEHQRFRCADRSGCLPFKNRCDGEENCLDGSDERGCECQEIPEQLGFCKGFITYDEMSLPNLLGHTDFSAIVTSNTSAAFNTTLELLDNRVDCFHPELIAFHCAILAPMCVNQRMVPMCYSWWREVMWDCWLTNDIYDVNPLPWHDCYHPPQTEDCYNGWGENYRGLRSRTATGKDCLDWKKGANLTQDDLDKWNLDGNFCRNPARQYSEPWCYVQGRQSMPMASLCGVPACGRNKWSEYSACEDSLTNNTLSFNAATSRNRKCRWLISVEPHMKINLTFVHFSISGKRWRRDCPYDHIEIFDGDHPAGLHEFRGKFCGKGKPIITESYKITALFTSEGFGELSITDFNATFSTIPRESVACDTAEWPCGDEAKCIWLYQKCDGTIDCWDQSDEEDCACDAIPSELDERRVCPRSSRRTAFPNFLQHQNATELEKAENLANASALTGSSCHPQIREFTCYNLLPECSSDQFTRHPCRSWCAEIRATCTNEDLMRIIPPCTDFPDDNCVYGTVYDECYNGNGRNYRGKKNVTVSEKVCMDWQLSAYTGERYKWLNLEQNYCRNPDGALRPWCYTDKARNWEYCELTPCTNKIAFCGDRVRSRSVRVSPIRPRYWPGETVTYTCETGYTLRGRSMAKCIKDGVWDVDLPECIENKRTQLLIDKFNRSVYSADLPPTDTGVGVHITIAGAINAVISLDESVPSILTDVSIELHWNDPRLSWTPSSYGDLTSITLNHIKVWTPHMSLAGSADKGFAGLPEVDVTVNHDGEIIWAFETLLETQCSLNHFLFPFDDMTCPVCLHVRNTSGEALQCPTNQLNKQFDVIDCEELRETVAGEWYTAYGMAVDSYKGCLNINLDRSPKQHMCTTVAPGVILALLFCIIFFIPIDNGDRLSFGMAILLSMFVTLLVISDFLPRSSDIPFFGILNIVAIVLMGFFMLVTTVLINLHGKDDEMPSWMRSFFLRGCSRLLLLGDLTKQSDANVGKLEEKANVTYENPAIESDLEADDLMNKETAIQSFIEAEESSTMQGIAKDMSKTVRALKTSVLLLKHMVQEEPDKRNEWMMLTYVLDRLCFVLYVSGMILIPLAFLM</sequence>
<dbReference type="Pfam" id="PF01392">
    <property type="entry name" value="Fz"/>
    <property type="match status" value="2"/>
</dbReference>
<evidence type="ECO:0000256" key="6">
    <source>
        <dbReference type="ARBA" id="ARBA00022741"/>
    </source>
</evidence>
<dbReference type="PRINTS" id="PR00261">
    <property type="entry name" value="LDLRECEPTOR"/>
</dbReference>
<organism evidence="19 20">
    <name type="scientific">Branchiostoma lanceolatum</name>
    <name type="common">Common lancelet</name>
    <name type="synonym">Amphioxus lanceolatum</name>
    <dbReference type="NCBI Taxonomy" id="7740"/>
    <lineage>
        <taxon>Eukaryota</taxon>
        <taxon>Metazoa</taxon>
        <taxon>Chordata</taxon>
        <taxon>Cephalochordata</taxon>
        <taxon>Leptocardii</taxon>
        <taxon>Amphioxiformes</taxon>
        <taxon>Branchiostomatidae</taxon>
        <taxon>Branchiostoma</taxon>
    </lineage>
</organism>
<evidence type="ECO:0000313" key="19">
    <source>
        <dbReference type="EMBL" id="CAH1242139.1"/>
    </source>
</evidence>